<keyword evidence="4" id="KW-1185">Reference proteome</keyword>
<dbReference type="Pfam" id="PF13649">
    <property type="entry name" value="Methyltransf_25"/>
    <property type="match status" value="1"/>
</dbReference>
<organism evidence="3 4">
    <name type="scientific">Actinophytocola oryzae</name>
    <dbReference type="NCBI Taxonomy" id="502181"/>
    <lineage>
        <taxon>Bacteria</taxon>
        <taxon>Bacillati</taxon>
        <taxon>Actinomycetota</taxon>
        <taxon>Actinomycetes</taxon>
        <taxon>Pseudonocardiales</taxon>
        <taxon>Pseudonocardiaceae</taxon>
    </lineage>
</organism>
<name>A0A4R7VHK7_9PSEU</name>
<dbReference type="GO" id="GO:0032259">
    <property type="term" value="P:methylation"/>
    <property type="evidence" value="ECO:0007669"/>
    <property type="project" value="UniProtKB-KW"/>
</dbReference>
<dbReference type="InterPro" id="IPR041698">
    <property type="entry name" value="Methyltransf_25"/>
</dbReference>
<evidence type="ECO:0000313" key="3">
    <source>
        <dbReference type="EMBL" id="TDV48830.1"/>
    </source>
</evidence>
<reference evidence="3 4" key="1">
    <citation type="submission" date="2019-03" db="EMBL/GenBank/DDBJ databases">
        <title>Genomic Encyclopedia of Archaeal and Bacterial Type Strains, Phase II (KMG-II): from individual species to whole genera.</title>
        <authorList>
            <person name="Goeker M."/>
        </authorList>
    </citation>
    <scope>NUCLEOTIDE SEQUENCE [LARGE SCALE GENOMIC DNA]</scope>
    <source>
        <strain evidence="3 4">DSM 45499</strain>
    </source>
</reference>
<comment type="caution">
    <text evidence="3">The sequence shown here is derived from an EMBL/GenBank/DDBJ whole genome shotgun (WGS) entry which is preliminary data.</text>
</comment>
<dbReference type="Proteomes" id="UP000294927">
    <property type="component" value="Unassembled WGS sequence"/>
</dbReference>
<dbReference type="GO" id="GO:0008168">
    <property type="term" value="F:methyltransferase activity"/>
    <property type="evidence" value="ECO:0007669"/>
    <property type="project" value="UniProtKB-KW"/>
</dbReference>
<dbReference type="EMBL" id="SOCP01000008">
    <property type="protein sequence ID" value="TDV48830.1"/>
    <property type="molecule type" value="Genomic_DNA"/>
</dbReference>
<dbReference type="AlphaFoldDB" id="A0A4R7VHK7"/>
<gene>
    <name evidence="3" type="ORF">CLV71_108190</name>
</gene>
<dbReference type="Gene3D" id="3.40.50.150">
    <property type="entry name" value="Vaccinia Virus protein VP39"/>
    <property type="match status" value="1"/>
</dbReference>
<feature type="domain" description="Methyltransferase" evidence="2">
    <location>
        <begin position="44"/>
        <end position="138"/>
    </location>
</feature>
<dbReference type="SUPFAM" id="SSF53335">
    <property type="entry name" value="S-adenosyl-L-methionine-dependent methyltransferases"/>
    <property type="match status" value="1"/>
</dbReference>
<keyword evidence="1 3" id="KW-0808">Transferase</keyword>
<protein>
    <submittedName>
        <fullName evidence="3">Methyltransferase family protein</fullName>
    </submittedName>
</protein>
<keyword evidence="3" id="KW-0489">Methyltransferase</keyword>
<sequence length="203" mass="21543">MFDRDSWERRWARALREHADVVTKRPPNGYLLEVAEDLRPGLALDAGCGHGAETLWLAAHGWRVTAVDFAATALDHARSSAEAVGTDVAGRVDWVQGDLAVWTPPPARFDLVTCLYVHMAAGVTETVRRLASGVAPGGTLLLAGHRPVDPSTGDATAAAGQVQVSVDEARAALDGWEVLVGEDRPRAAPGTGVDAVVRARRLT</sequence>
<dbReference type="CDD" id="cd02440">
    <property type="entry name" value="AdoMet_MTases"/>
    <property type="match status" value="1"/>
</dbReference>
<dbReference type="InterPro" id="IPR029063">
    <property type="entry name" value="SAM-dependent_MTases_sf"/>
</dbReference>
<proteinExistence type="predicted"/>
<dbReference type="PANTHER" id="PTHR43861">
    <property type="entry name" value="TRANS-ACONITATE 2-METHYLTRANSFERASE-RELATED"/>
    <property type="match status" value="1"/>
</dbReference>
<evidence type="ECO:0000256" key="1">
    <source>
        <dbReference type="ARBA" id="ARBA00022679"/>
    </source>
</evidence>
<dbReference type="PANTHER" id="PTHR43861:SF3">
    <property type="entry name" value="PUTATIVE (AFU_ORTHOLOGUE AFUA_2G14390)-RELATED"/>
    <property type="match status" value="1"/>
</dbReference>
<evidence type="ECO:0000313" key="4">
    <source>
        <dbReference type="Proteomes" id="UP000294927"/>
    </source>
</evidence>
<accession>A0A4R7VHK7</accession>
<evidence type="ECO:0000259" key="2">
    <source>
        <dbReference type="Pfam" id="PF13649"/>
    </source>
</evidence>